<organism evidence="1 2">
    <name type="scientific">Elsinoe batatas</name>
    <dbReference type="NCBI Taxonomy" id="2601811"/>
    <lineage>
        <taxon>Eukaryota</taxon>
        <taxon>Fungi</taxon>
        <taxon>Dikarya</taxon>
        <taxon>Ascomycota</taxon>
        <taxon>Pezizomycotina</taxon>
        <taxon>Dothideomycetes</taxon>
        <taxon>Dothideomycetidae</taxon>
        <taxon>Myriangiales</taxon>
        <taxon>Elsinoaceae</taxon>
        <taxon>Elsinoe</taxon>
    </lineage>
</organism>
<evidence type="ECO:0000313" key="2">
    <source>
        <dbReference type="Proteomes" id="UP000809789"/>
    </source>
</evidence>
<sequence length="165" mass="18744">MAFDLLAVPPEVRVTIYQQIADSQHLQYSLHLDAHAERVWRLEGPDDAVPNLWTIASGCKTTYREALTLLYGSLEIYVFLPDDAYQIDFYTGAFSRFPSAVSIKDLRCLAIDLPVDHEAVNNLEAFMQLFEFGKHLSDFSSCGKWYYRRRMNSSPCGTSSSIHPA</sequence>
<reference evidence="1" key="1">
    <citation type="submission" date="2021-07" db="EMBL/GenBank/DDBJ databases">
        <title>Elsinoe batatas strain:CRI-CJ2 Genome sequencing and assembly.</title>
        <authorList>
            <person name="Huang L."/>
        </authorList>
    </citation>
    <scope>NUCLEOTIDE SEQUENCE</scope>
    <source>
        <strain evidence="1">CRI-CJ2</strain>
    </source>
</reference>
<protein>
    <submittedName>
        <fullName evidence="1">Uncharacterized protein</fullName>
    </submittedName>
</protein>
<proteinExistence type="predicted"/>
<gene>
    <name evidence="1" type="ORF">KVT40_000429</name>
</gene>
<comment type="caution">
    <text evidence="1">The sequence shown here is derived from an EMBL/GenBank/DDBJ whole genome shotgun (WGS) entry which is preliminary data.</text>
</comment>
<dbReference type="AlphaFoldDB" id="A0A8K0PMQ1"/>
<dbReference type="OrthoDB" id="10296333at2759"/>
<name>A0A8K0PMQ1_9PEZI</name>
<dbReference type="EMBL" id="JAESVG020000001">
    <property type="protein sequence ID" value="KAG8631289.1"/>
    <property type="molecule type" value="Genomic_DNA"/>
</dbReference>
<dbReference type="Proteomes" id="UP000809789">
    <property type="component" value="Unassembled WGS sequence"/>
</dbReference>
<accession>A0A8K0PMQ1</accession>
<evidence type="ECO:0000313" key="1">
    <source>
        <dbReference type="EMBL" id="KAG8631289.1"/>
    </source>
</evidence>
<keyword evidence="2" id="KW-1185">Reference proteome</keyword>